<dbReference type="PANTHER" id="PTHR11439">
    <property type="entry name" value="GAG-POL-RELATED RETROTRANSPOSON"/>
    <property type="match status" value="1"/>
</dbReference>
<dbReference type="SUPFAM" id="SSF56672">
    <property type="entry name" value="DNA/RNA polymerases"/>
    <property type="match status" value="1"/>
</dbReference>
<reference evidence="4" key="2">
    <citation type="submission" date="2022-01" db="EMBL/GenBank/DDBJ databases">
        <authorList>
            <person name="Yamashiro T."/>
            <person name="Shiraishi A."/>
            <person name="Satake H."/>
            <person name="Nakayama K."/>
        </authorList>
    </citation>
    <scope>NUCLEOTIDE SEQUENCE</scope>
</reference>
<evidence type="ECO:0000259" key="3">
    <source>
        <dbReference type="Pfam" id="PF13976"/>
    </source>
</evidence>
<evidence type="ECO:0000313" key="5">
    <source>
        <dbReference type="Proteomes" id="UP001151760"/>
    </source>
</evidence>
<dbReference type="InterPro" id="IPR025724">
    <property type="entry name" value="GAG-pre-integrase_dom"/>
</dbReference>
<keyword evidence="5" id="KW-1185">Reference proteome</keyword>
<dbReference type="Pfam" id="PF13976">
    <property type="entry name" value="gag_pre-integrs"/>
    <property type="match status" value="1"/>
</dbReference>
<evidence type="ECO:0000256" key="1">
    <source>
        <dbReference type="SAM" id="MobiDB-lite"/>
    </source>
</evidence>
<dbReference type="EMBL" id="BQNB010020879">
    <property type="protein sequence ID" value="GJU00586.1"/>
    <property type="molecule type" value="Genomic_DNA"/>
</dbReference>
<proteinExistence type="predicted"/>
<comment type="caution">
    <text evidence="4">The sequence shown here is derived from an EMBL/GenBank/DDBJ whole genome shotgun (WGS) entry which is preliminary data.</text>
</comment>
<feature type="compositionally biased region" description="Low complexity" evidence="1">
    <location>
        <begin position="1"/>
        <end position="20"/>
    </location>
</feature>
<dbReference type="Pfam" id="PF07727">
    <property type="entry name" value="RVT_2"/>
    <property type="match status" value="1"/>
</dbReference>
<sequence>MGQPVQTGLTGQQGSSGPTGHETILPHAFTTTLQDPASEFDPFGFSVKDFQNHRVLLRCDSTGPFYPVTKPSPIPQVYLTSQYMWHQRLGHPGSEVIRSVISNNSISCNKEKSPVLCHACQLDKHVRLSFKNVMSDEYNALLKNNTWTLVPRPTDENIVRCMWLFRHKFLADGTLSRYKARLVENANTHIEGIDVDETFSPLDVKNAFLHGDLAETVYMHHSPGFQDLAHPDHVCLLQRSLYGLKRAPRAWFQWFAAYITRVGFSHSRCDSSLFIYRQGTDTAYLILYVDDIVLITSSGILLQQIIASLHQEFSMTDLGSLNYFLGISVTRDSIGMFLSQRKYATEILERAHMISCNPSQTLIDTESKLGDDGNPVADPTLYRSLAGSLHAEAEYRGVANAVAETYWLRNLLRELHTLLSSATLVYYDNVSVVYLSSNPVQHQQTKHIEIDIHFVRDLVAGGQVRVLHVPSPYQYADVFSKGLPTALFEEFRSSLSVRCPPA</sequence>
<dbReference type="CDD" id="cd09272">
    <property type="entry name" value="RNase_HI_RT_Ty1"/>
    <property type="match status" value="1"/>
</dbReference>
<name>A0ABQ5IKN2_9ASTR</name>
<dbReference type="InterPro" id="IPR013103">
    <property type="entry name" value="RVT_2"/>
</dbReference>
<dbReference type="PANTHER" id="PTHR11439:SF524">
    <property type="entry name" value="RNA-DIRECTED DNA POLYMERASE, PROTEIN KINASE RLK-PELLE-DLSV FAMILY"/>
    <property type="match status" value="1"/>
</dbReference>
<gene>
    <name evidence="4" type="ORF">Tco_1110924</name>
</gene>
<feature type="region of interest" description="Disordered" evidence="1">
    <location>
        <begin position="1"/>
        <end position="23"/>
    </location>
</feature>
<organism evidence="4 5">
    <name type="scientific">Tanacetum coccineum</name>
    <dbReference type="NCBI Taxonomy" id="301880"/>
    <lineage>
        <taxon>Eukaryota</taxon>
        <taxon>Viridiplantae</taxon>
        <taxon>Streptophyta</taxon>
        <taxon>Embryophyta</taxon>
        <taxon>Tracheophyta</taxon>
        <taxon>Spermatophyta</taxon>
        <taxon>Magnoliopsida</taxon>
        <taxon>eudicotyledons</taxon>
        <taxon>Gunneridae</taxon>
        <taxon>Pentapetalae</taxon>
        <taxon>asterids</taxon>
        <taxon>campanulids</taxon>
        <taxon>Asterales</taxon>
        <taxon>Asteraceae</taxon>
        <taxon>Asteroideae</taxon>
        <taxon>Anthemideae</taxon>
        <taxon>Anthemidinae</taxon>
        <taxon>Tanacetum</taxon>
    </lineage>
</organism>
<feature type="domain" description="Reverse transcriptase Ty1/copia-type" evidence="2">
    <location>
        <begin position="202"/>
        <end position="361"/>
    </location>
</feature>
<reference evidence="4" key="1">
    <citation type="journal article" date="2022" name="Int. J. Mol. Sci.">
        <title>Draft Genome of Tanacetum Coccineum: Genomic Comparison of Closely Related Tanacetum-Family Plants.</title>
        <authorList>
            <person name="Yamashiro T."/>
            <person name="Shiraishi A."/>
            <person name="Nakayama K."/>
            <person name="Satake H."/>
        </authorList>
    </citation>
    <scope>NUCLEOTIDE SEQUENCE</scope>
</reference>
<dbReference type="Proteomes" id="UP001151760">
    <property type="component" value="Unassembled WGS sequence"/>
</dbReference>
<protein>
    <submittedName>
        <fullName evidence="4">Ribonuclease H-like domain-containing protein</fullName>
    </submittedName>
</protein>
<feature type="domain" description="GAG-pre-integrase" evidence="3">
    <location>
        <begin position="84"/>
        <end position="125"/>
    </location>
</feature>
<evidence type="ECO:0000259" key="2">
    <source>
        <dbReference type="Pfam" id="PF07727"/>
    </source>
</evidence>
<accession>A0ABQ5IKN2</accession>
<evidence type="ECO:0000313" key="4">
    <source>
        <dbReference type="EMBL" id="GJU00586.1"/>
    </source>
</evidence>
<dbReference type="InterPro" id="IPR043502">
    <property type="entry name" value="DNA/RNA_pol_sf"/>
</dbReference>